<dbReference type="PANTHER" id="PTHR31475">
    <property type="entry name" value="UPF0462 PROTEIN"/>
    <property type="match status" value="1"/>
</dbReference>
<dbReference type="OrthoDB" id="10056816at2759"/>
<evidence type="ECO:0000256" key="1">
    <source>
        <dbReference type="ARBA" id="ARBA00038085"/>
    </source>
</evidence>
<proteinExistence type="inferred from homology"/>
<protein>
    <submittedName>
        <fullName evidence="2">Uncharacterized protein</fullName>
    </submittedName>
</protein>
<name>A0A7D9JGA5_PARCT</name>
<dbReference type="AlphaFoldDB" id="A0A7D9JGA5"/>
<evidence type="ECO:0000313" key="3">
    <source>
        <dbReference type="Proteomes" id="UP001152795"/>
    </source>
</evidence>
<keyword evidence="3" id="KW-1185">Reference proteome</keyword>
<organism evidence="2 3">
    <name type="scientific">Paramuricea clavata</name>
    <name type="common">Red gorgonian</name>
    <name type="synonym">Violescent sea-whip</name>
    <dbReference type="NCBI Taxonomy" id="317549"/>
    <lineage>
        <taxon>Eukaryota</taxon>
        <taxon>Metazoa</taxon>
        <taxon>Cnidaria</taxon>
        <taxon>Anthozoa</taxon>
        <taxon>Octocorallia</taxon>
        <taxon>Malacalcyonacea</taxon>
        <taxon>Plexauridae</taxon>
        <taxon>Paramuricea</taxon>
    </lineage>
</organism>
<evidence type="ECO:0000313" key="2">
    <source>
        <dbReference type="EMBL" id="CAB4028707.1"/>
    </source>
</evidence>
<reference evidence="2" key="1">
    <citation type="submission" date="2020-04" db="EMBL/GenBank/DDBJ databases">
        <authorList>
            <person name="Alioto T."/>
            <person name="Alioto T."/>
            <person name="Gomez Garrido J."/>
        </authorList>
    </citation>
    <scope>NUCLEOTIDE SEQUENCE</scope>
    <source>
        <strain evidence="2">A484AB</strain>
    </source>
</reference>
<comment type="similarity">
    <text evidence="1">Belongs to the UPF0462 family.</text>
</comment>
<sequence length="191" mass="21776">EYLIENTWNGDAIKSHDPVKLTLSASVDGKYLVVKVDAPFFNDPGEPNSPAGKPCAQLWDYEVVEIFFLGEDVKYLEVELCPHGQHLVLMLKGTKNIFKDQLELQFIAKRTGEKWSGEAKIPVEYLPPNVTLMNAYAIHGPGEARQYEALYPATKEFDQANFHRLQFFKPFEIKTLFPNLVGNYTQSPHWS</sequence>
<comment type="caution">
    <text evidence="2">The sequence shown here is derived from an EMBL/GenBank/DDBJ whole genome shotgun (WGS) entry which is preliminary data.</text>
</comment>
<accession>A0A7D9JGA5</accession>
<dbReference type="Proteomes" id="UP001152795">
    <property type="component" value="Unassembled WGS sequence"/>
</dbReference>
<feature type="non-terminal residue" evidence="2">
    <location>
        <position position="1"/>
    </location>
</feature>
<dbReference type="EMBL" id="CACRXK020015661">
    <property type="protein sequence ID" value="CAB4028707.1"/>
    <property type="molecule type" value="Genomic_DNA"/>
</dbReference>
<dbReference type="Gene3D" id="2.60.40.1190">
    <property type="match status" value="1"/>
</dbReference>
<gene>
    <name evidence="2" type="ORF">PACLA_8A002835</name>
</gene>
<dbReference type="PANTHER" id="PTHR31475:SF5">
    <property type="entry name" value="UPF0462 PROTEIN C4ORF33 HOMOLOG"/>
    <property type="match status" value="1"/>
</dbReference>